<evidence type="ECO:0000256" key="4">
    <source>
        <dbReference type="ARBA" id="ARBA00023295"/>
    </source>
</evidence>
<evidence type="ECO:0000256" key="2">
    <source>
        <dbReference type="ARBA" id="ARBA00012744"/>
    </source>
</evidence>
<name>A0AAW8EUS1_9MICO</name>
<dbReference type="EMBL" id="JAUSXV010000001">
    <property type="protein sequence ID" value="MDQ0647046.1"/>
    <property type="molecule type" value="Genomic_DNA"/>
</dbReference>
<dbReference type="GO" id="GO:0016052">
    <property type="term" value="P:carbohydrate catabolic process"/>
    <property type="evidence" value="ECO:0007669"/>
    <property type="project" value="TreeGrafter"/>
</dbReference>
<dbReference type="Gene3D" id="3.20.20.80">
    <property type="entry name" value="Glycosidases"/>
    <property type="match status" value="1"/>
</dbReference>
<feature type="region of interest" description="Disordered" evidence="8">
    <location>
        <begin position="494"/>
        <end position="537"/>
    </location>
</feature>
<dbReference type="SUPFAM" id="SSF51445">
    <property type="entry name" value="(Trans)glycosidases"/>
    <property type="match status" value="1"/>
</dbReference>
<evidence type="ECO:0000256" key="5">
    <source>
        <dbReference type="PROSITE-ProRule" id="PRU10055"/>
    </source>
</evidence>
<keyword evidence="4 7" id="KW-0326">Glycosidase</keyword>
<proteinExistence type="inferred from homology"/>
<dbReference type="InterPro" id="IPR017853">
    <property type="entry name" value="GH"/>
</dbReference>
<keyword evidence="10" id="KW-1185">Reference proteome</keyword>
<keyword evidence="3 7" id="KW-0378">Hydrolase</keyword>
<evidence type="ECO:0000313" key="9">
    <source>
        <dbReference type="EMBL" id="MDQ0647046.1"/>
    </source>
</evidence>
<dbReference type="Pfam" id="PF00232">
    <property type="entry name" value="Glyco_hydro_1"/>
    <property type="match status" value="1"/>
</dbReference>
<feature type="active site" description="Nucleophile" evidence="5">
    <location>
        <position position="370"/>
    </location>
</feature>
<dbReference type="PANTHER" id="PTHR10353">
    <property type="entry name" value="GLYCOSYL HYDROLASE"/>
    <property type="match status" value="1"/>
</dbReference>
<evidence type="ECO:0000313" key="10">
    <source>
        <dbReference type="Proteomes" id="UP001244427"/>
    </source>
</evidence>
<dbReference type="PROSITE" id="PS00572">
    <property type="entry name" value="GLYCOSYL_HYDROL_F1_1"/>
    <property type="match status" value="1"/>
</dbReference>
<evidence type="ECO:0000256" key="3">
    <source>
        <dbReference type="ARBA" id="ARBA00022801"/>
    </source>
</evidence>
<sequence>MTHTFPEGFVWGTATAAYQVEGAWDADGKVPSVWDTAMHTWLKTPDGTSGDTAIDQYHRLDGDLDILQKLGAGAHRFSVSWPRIITDAKGTINQAGLDYYERMVDGLLARGIAPALNLYHWDTPQWLEDLGGMMERDFAEWLADLATVVGARLGDRVGRWFTMNEPSHPSLGGYVAGFLPPARKEGSAGLVTVHNLLLGHGRSIQALRAAGVKGEIGTILSQSGVAPATSHPDDVRAAERAEHFEGGLFLNPMLGRGHLPEMAATLGDLIRDGDEEIIAQPMDVLGLNWYSLYSAASVERAAAHLADLPPRGAMFAGLAPATAGLGFAVVPAPGLPWGGAHRQLTPGGLRHALDWVAQTYPDHPDIVITENGVGYPETADAAGFVQDDDRIRYLGWALEELSDAIADGARVRGYHVWTSFDNFQWMAGFAQRFGLVHVDPHTQARTPKASFGWLAEAVRTGTVPPVPVEGVAGDHADVEIPRGAKRAGSWRVAYRRRAHAQGRDGVPQREPAPARRRRSASVGCTRHHYSSRPSRRR</sequence>
<comment type="caution">
    <text evidence="9">The sequence shown here is derived from an EMBL/GenBank/DDBJ whole genome shotgun (WGS) entry which is preliminary data.</text>
</comment>
<dbReference type="InterPro" id="IPR033132">
    <property type="entry name" value="GH_1_N_CS"/>
</dbReference>
<dbReference type="Proteomes" id="UP001244427">
    <property type="component" value="Unassembled WGS sequence"/>
</dbReference>
<accession>A0AAW8EUS1</accession>
<gene>
    <name evidence="9" type="ORF">QFZ53_001242</name>
</gene>
<dbReference type="AlphaFoldDB" id="A0AAW8EUS1"/>
<protein>
    <recommendedName>
        <fullName evidence="2">beta-glucosidase</fullName>
        <ecNumber evidence="2">3.2.1.21</ecNumber>
    </recommendedName>
</protein>
<feature type="compositionally biased region" description="Basic residues" evidence="8">
    <location>
        <begin position="514"/>
        <end position="537"/>
    </location>
</feature>
<dbReference type="PANTHER" id="PTHR10353:SF36">
    <property type="entry name" value="LP05116P"/>
    <property type="match status" value="1"/>
</dbReference>
<dbReference type="PROSITE" id="PS00653">
    <property type="entry name" value="GLYCOSYL_HYDROL_F1_2"/>
    <property type="match status" value="1"/>
</dbReference>
<reference evidence="9 10" key="1">
    <citation type="submission" date="2023-07" db="EMBL/GenBank/DDBJ databases">
        <title>Comparative genomics of wheat-associated soil bacteria to identify genetic determinants of phenazine resistance.</title>
        <authorList>
            <person name="Mouncey N."/>
        </authorList>
    </citation>
    <scope>NUCLEOTIDE SEQUENCE [LARGE SCALE GENOMIC DNA]</scope>
    <source>
        <strain evidence="9 10">W4I9-1</strain>
    </source>
</reference>
<dbReference type="InterPro" id="IPR001360">
    <property type="entry name" value="Glyco_hydro_1"/>
</dbReference>
<comment type="similarity">
    <text evidence="1 6">Belongs to the glycosyl hydrolase 1 family.</text>
</comment>
<evidence type="ECO:0000256" key="7">
    <source>
        <dbReference type="RuleBase" id="RU004468"/>
    </source>
</evidence>
<dbReference type="GO" id="GO:0008422">
    <property type="term" value="F:beta-glucosidase activity"/>
    <property type="evidence" value="ECO:0007669"/>
    <property type="project" value="UniProtKB-EC"/>
</dbReference>
<evidence type="ECO:0000256" key="1">
    <source>
        <dbReference type="ARBA" id="ARBA00010838"/>
    </source>
</evidence>
<dbReference type="PRINTS" id="PR00131">
    <property type="entry name" value="GLHYDRLASE1"/>
</dbReference>
<evidence type="ECO:0000256" key="6">
    <source>
        <dbReference type="RuleBase" id="RU003690"/>
    </source>
</evidence>
<dbReference type="InterPro" id="IPR018120">
    <property type="entry name" value="Glyco_hydro_1_AS"/>
</dbReference>
<organism evidence="9 10">
    <name type="scientific">Microbacterium natoriense</name>
    <dbReference type="NCBI Taxonomy" id="284570"/>
    <lineage>
        <taxon>Bacteria</taxon>
        <taxon>Bacillati</taxon>
        <taxon>Actinomycetota</taxon>
        <taxon>Actinomycetes</taxon>
        <taxon>Micrococcales</taxon>
        <taxon>Microbacteriaceae</taxon>
        <taxon>Microbacterium</taxon>
    </lineage>
</organism>
<dbReference type="EC" id="3.2.1.21" evidence="2"/>
<evidence type="ECO:0000256" key="8">
    <source>
        <dbReference type="SAM" id="MobiDB-lite"/>
    </source>
</evidence>
<dbReference type="GO" id="GO:0005829">
    <property type="term" value="C:cytosol"/>
    <property type="evidence" value="ECO:0007669"/>
    <property type="project" value="TreeGrafter"/>
</dbReference>